<feature type="domain" description="PLD phosphodiesterase" evidence="2">
    <location>
        <begin position="341"/>
        <end position="368"/>
    </location>
</feature>
<organism evidence="3 4">
    <name type="scientific">Pseudoxanthomonas dokdonensis</name>
    <dbReference type="NCBI Taxonomy" id="344882"/>
    <lineage>
        <taxon>Bacteria</taxon>
        <taxon>Pseudomonadati</taxon>
        <taxon>Pseudomonadota</taxon>
        <taxon>Gammaproteobacteria</taxon>
        <taxon>Lysobacterales</taxon>
        <taxon>Lysobacteraceae</taxon>
        <taxon>Pseudoxanthomonas</taxon>
    </lineage>
</organism>
<dbReference type="PATRIC" id="fig|344882.3.peg.2194"/>
<dbReference type="Pfam" id="PF13091">
    <property type="entry name" value="PLDc_2"/>
    <property type="match status" value="2"/>
</dbReference>
<evidence type="ECO:0000256" key="1">
    <source>
        <dbReference type="SAM" id="Phobius"/>
    </source>
</evidence>
<dbReference type="SUPFAM" id="SSF56024">
    <property type="entry name" value="Phospholipase D/nuclease"/>
    <property type="match status" value="2"/>
</dbReference>
<accession>A0A0R0CLY3</accession>
<dbReference type="GO" id="GO:0032049">
    <property type="term" value="P:cardiolipin biosynthetic process"/>
    <property type="evidence" value="ECO:0007669"/>
    <property type="project" value="UniProtKB-ARBA"/>
</dbReference>
<dbReference type="AlphaFoldDB" id="A0A0R0CLY3"/>
<evidence type="ECO:0000313" key="4">
    <source>
        <dbReference type="Proteomes" id="UP000052052"/>
    </source>
</evidence>
<dbReference type="CDD" id="cd09159">
    <property type="entry name" value="PLDc_ybhO_like_2"/>
    <property type="match status" value="1"/>
</dbReference>
<name>A0A0R0CLY3_9GAMM</name>
<dbReference type="GO" id="GO:0016020">
    <property type="term" value="C:membrane"/>
    <property type="evidence" value="ECO:0007669"/>
    <property type="project" value="TreeGrafter"/>
</dbReference>
<keyword evidence="1" id="KW-0812">Transmembrane</keyword>
<dbReference type="PANTHER" id="PTHR21248">
    <property type="entry name" value="CARDIOLIPIN SYNTHASE"/>
    <property type="match status" value="1"/>
</dbReference>
<feature type="transmembrane region" description="Helical" evidence="1">
    <location>
        <begin position="9"/>
        <end position="29"/>
    </location>
</feature>
<reference evidence="3 4" key="1">
    <citation type="submission" date="2015-05" db="EMBL/GenBank/DDBJ databases">
        <title>Genome sequencing and analysis of members of genus Stenotrophomonas.</title>
        <authorList>
            <person name="Patil P.P."/>
            <person name="Midha S."/>
            <person name="Patil P.B."/>
        </authorList>
    </citation>
    <scope>NUCLEOTIDE SEQUENCE [LARGE SCALE GENOMIC DNA]</scope>
    <source>
        <strain evidence="3 4">DSM 21858</strain>
    </source>
</reference>
<evidence type="ECO:0000313" key="3">
    <source>
        <dbReference type="EMBL" id="KRG71049.1"/>
    </source>
</evidence>
<dbReference type="SMART" id="SM00155">
    <property type="entry name" value="PLDc"/>
    <property type="match status" value="2"/>
</dbReference>
<dbReference type="CDD" id="cd09110">
    <property type="entry name" value="PLDc_CLS_1"/>
    <property type="match status" value="1"/>
</dbReference>
<dbReference type="Gene3D" id="3.30.870.10">
    <property type="entry name" value="Endonuclease Chain A"/>
    <property type="match status" value="2"/>
</dbReference>
<dbReference type="GO" id="GO:0008808">
    <property type="term" value="F:cardiolipin synthase activity"/>
    <property type="evidence" value="ECO:0007669"/>
    <property type="project" value="TreeGrafter"/>
</dbReference>
<dbReference type="PROSITE" id="PS50035">
    <property type="entry name" value="PLD"/>
    <property type="match status" value="2"/>
</dbReference>
<dbReference type="InterPro" id="IPR001736">
    <property type="entry name" value="PLipase_D/transphosphatidylase"/>
</dbReference>
<keyword evidence="1" id="KW-1133">Transmembrane helix</keyword>
<dbReference type="Proteomes" id="UP000052052">
    <property type="component" value="Unassembled WGS sequence"/>
</dbReference>
<gene>
    <name evidence="3" type="ORF">ABB29_04305</name>
</gene>
<sequence>MGWLTRKRIGWVVSGALAAFVVTVLMLNFTGGEKRIEHRIPHAQGVRDAQFQREIGTLLGPPVLAGNSIRNLENGDTIFPAMLQAIRGARHSITFETYIYWSGSIGDEFAVALSERARAGVKVHVLLDWVGSQKIDDRMLASLRAAGVQVELFHPLRWYSLGRINNRTHRKLLVVDGQVGFTGGVGIADLWSGSASDPQHWRDSHYELRGPAVAQMQAAFMDNWIKATGKVLSGPAYFPALEPAGGARAQVFVASPDGGGDSMMLMYLMAIGAARQTIDLSASYFVPDELTRGVLLDALRRGVKVRIIVPGSNIDTEVVRKASRAEWGQLLAAGAQIFEYQPTMFHCKMLVVDRHLVSVGSTNFDNRSFRLNEEANLNIYDDAFAEHVTGVFEADLRHARRITYEQWQQRPWREKLLEHTAALFSSQL</sequence>
<dbReference type="InterPro" id="IPR025202">
    <property type="entry name" value="PLD-like_dom"/>
</dbReference>
<keyword evidence="4" id="KW-1185">Reference proteome</keyword>
<comment type="caution">
    <text evidence="3">The sequence shown here is derived from an EMBL/GenBank/DDBJ whole genome shotgun (WGS) entry which is preliminary data.</text>
</comment>
<dbReference type="STRING" id="344882.ABB29_04305"/>
<proteinExistence type="predicted"/>
<protein>
    <submittedName>
        <fullName evidence="3">Cardiolipin synthetase</fullName>
    </submittedName>
</protein>
<feature type="domain" description="PLD phosphodiesterase" evidence="2">
    <location>
        <begin position="164"/>
        <end position="191"/>
    </location>
</feature>
<evidence type="ECO:0000259" key="2">
    <source>
        <dbReference type="PROSITE" id="PS50035"/>
    </source>
</evidence>
<dbReference type="EMBL" id="LDJL01000004">
    <property type="protein sequence ID" value="KRG71049.1"/>
    <property type="molecule type" value="Genomic_DNA"/>
</dbReference>
<dbReference type="PANTHER" id="PTHR21248:SF22">
    <property type="entry name" value="PHOSPHOLIPASE D"/>
    <property type="match status" value="1"/>
</dbReference>
<keyword evidence="1" id="KW-0472">Membrane</keyword>